<dbReference type="Pfam" id="PF01432">
    <property type="entry name" value="Peptidase_M3"/>
    <property type="match status" value="1"/>
</dbReference>
<comment type="function">
    <text evidence="6">Has oligopeptidase activity and degrades a variety of small bioactive peptides.</text>
</comment>
<dbReference type="PANTHER" id="PTHR11804:SF77">
    <property type="entry name" value="OLIGOENDOPEPTIDASE F"/>
    <property type="match status" value="1"/>
</dbReference>
<evidence type="ECO:0000256" key="6">
    <source>
        <dbReference type="RuleBase" id="RU368091"/>
    </source>
</evidence>
<keyword evidence="1 6" id="KW-0645">Protease</keyword>
<feature type="domain" description="Oligopeptidase F N-terminal" evidence="8">
    <location>
        <begin position="118"/>
        <end position="185"/>
    </location>
</feature>
<dbReference type="GO" id="GO:0006508">
    <property type="term" value="P:proteolysis"/>
    <property type="evidence" value="ECO:0007669"/>
    <property type="project" value="UniProtKB-KW"/>
</dbReference>
<dbReference type="Gene3D" id="1.20.140.70">
    <property type="entry name" value="Oligopeptidase f, N-terminal domain"/>
    <property type="match status" value="1"/>
</dbReference>
<dbReference type="InterPro" id="IPR042088">
    <property type="entry name" value="OligoPept_F_C"/>
</dbReference>
<dbReference type="PANTHER" id="PTHR11804">
    <property type="entry name" value="PROTEASE M3 THIMET OLIGOPEPTIDASE-RELATED"/>
    <property type="match status" value="1"/>
</dbReference>
<dbReference type="GO" id="GO:0006518">
    <property type="term" value="P:peptide metabolic process"/>
    <property type="evidence" value="ECO:0007669"/>
    <property type="project" value="TreeGrafter"/>
</dbReference>
<protein>
    <recommendedName>
        <fullName evidence="6">Oligopeptidase F</fullName>
        <ecNumber evidence="6">3.4.24.-</ecNumber>
    </recommendedName>
</protein>
<dbReference type="InterPro" id="IPR045090">
    <property type="entry name" value="Pept_M3A_M3B"/>
</dbReference>
<evidence type="ECO:0000259" key="7">
    <source>
        <dbReference type="Pfam" id="PF01432"/>
    </source>
</evidence>
<dbReference type="CDD" id="cd09608">
    <property type="entry name" value="M3B_PepF"/>
    <property type="match status" value="1"/>
</dbReference>
<dbReference type="NCBIfam" id="TIGR00181">
    <property type="entry name" value="pepF"/>
    <property type="match status" value="1"/>
</dbReference>
<proteinExistence type="inferred from homology"/>
<dbReference type="Gene3D" id="1.10.1370.20">
    <property type="entry name" value="Oligoendopeptidase f, C-terminal domain"/>
    <property type="match status" value="1"/>
</dbReference>
<dbReference type="InterPro" id="IPR001567">
    <property type="entry name" value="Pept_M3A_M3B_dom"/>
</dbReference>
<dbReference type="GO" id="GO:0046872">
    <property type="term" value="F:metal ion binding"/>
    <property type="evidence" value="ECO:0007669"/>
    <property type="project" value="UniProtKB-UniRule"/>
</dbReference>
<keyword evidence="4 6" id="KW-0862">Zinc</keyword>
<evidence type="ECO:0000256" key="2">
    <source>
        <dbReference type="ARBA" id="ARBA00022723"/>
    </source>
</evidence>
<evidence type="ECO:0000313" key="9">
    <source>
        <dbReference type="EMBL" id="CAA9566699.1"/>
    </source>
</evidence>
<dbReference type="SUPFAM" id="SSF55486">
    <property type="entry name" value="Metalloproteases ('zincins'), catalytic domain"/>
    <property type="match status" value="1"/>
</dbReference>
<dbReference type="EMBL" id="CADCWL010000109">
    <property type="protein sequence ID" value="CAA9566699.1"/>
    <property type="molecule type" value="Genomic_DNA"/>
</dbReference>
<dbReference type="InterPro" id="IPR013647">
    <property type="entry name" value="OligopepF_N_dom"/>
</dbReference>
<gene>
    <name evidence="9" type="ORF">AVDCRST_MAG19-2340</name>
</gene>
<evidence type="ECO:0000256" key="3">
    <source>
        <dbReference type="ARBA" id="ARBA00022801"/>
    </source>
</evidence>
<dbReference type="GO" id="GO:0004222">
    <property type="term" value="F:metalloendopeptidase activity"/>
    <property type="evidence" value="ECO:0007669"/>
    <property type="project" value="UniProtKB-UniRule"/>
</dbReference>
<evidence type="ECO:0000256" key="4">
    <source>
        <dbReference type="ARBA" id="ARBA00022833"/>
    </source>
</evidence>
<evidence type="ECO:0000256" key="5">
    <source>
        <dbReference type="ARBA" id="ARBA00023049"/>
    </source>
</evidence>
<keyword evidence="5 6" id="KW-0482">Metalloprotease</keyword>
<reference evidence="9" key="1">
    <citation type="submission" date="2020-02" db="EMBL/GenBank/DDBJ databases">
        <authorList>
            <person name="Meier V. D."/>
        </authorList>
    </citation>
    <scope>NUCLEOTIDE SEQUENCE</scope>
    <source>
        <strain evidence="9">AVDCRST_MAG19</strain>
    </source>
</reference>
<keyword evidence="2 6" id="KW-0479">Metal-binding</keyword>
<name>A0A6J4V2M3_9BACT</name>
<organism evidence="9">
    <name type="scientific">uncultured Thermomicrobiales bacterium</name>
    <dbReference type="NCBI Taxonomy" id="1645740"/>
    <lineage>
        <taxon>Bacteria</taxon>
        <taxon>Pseudomonadati</taxon>
        <taxon>Thermomicrobiota</taxon>
        <taxon>Thermomicrobia</taxon>
        <taxon>Thermomicrobiales</taxon>
        <taxon>environmental samples</taxon>
    </lineage>
</organism>
<evidence type="ECO:0000256" key="1">
    <source>
        <dbReference type="ARBA" id="ARBA00022670"/>
    </source>
</evidence>
<evidence type="ECO:0000259" key="8">
    <source>
        <dbReference type="Pfam" id="PF08439"/>
    </source>
</evidence>
<dbReference type="Gene3D" id="1.10.287.830">
    <property type="entry name" value="putative peptidase helix hairpin domain like"/>
    <property type="match status" value="1"/>
</dbReference>
<sequence>MATTRQAVPARHEVPLAERWDLESVFPTDDAWDAAFRAAEGRLPELDAYRGRLAESAATLLAALRLRDEIGEQAQRVLVYALLRRSEDATNAVAAGQSDRAQGLGARAAAAGAFFEPEIAALPDETATAWLAAEPGLAPYRYALDRVRRRKEHIRSAEVEETLARAGEVFASIETIHDVLENGELPLGTVRDEAGAEVALAQGNLERFLHSPERRVRREAWERSADAYLAYKGTFAAGLAGAVKRDAFYAKAHGYPSSLEAALAPDAIPPRVFHTLLDTIWANFPTWHRYFRVRRRLLGLSEGDFHGYDLEAPLVAEPAMPWDRGVDLITGSLAPLGDEYVGAVTRGIADRWVDRAANVGKGGGAFSWGSYGTHPFISMTYQDDLSSVSTLTHEIGHSLHSYLTWRHQPVTYANYGMSAAETASNFNQQLLGAHLLGMDDERDWTIAVVEERMANHLRYLFIMPILARFELWCHEKVERGEALTADGMSQHLLSLYREGYGSEVVLDGPDAARVGITWARFPHLYANFYVFQYALGISAAAALAAQVREDGEPAAARYLAFLRAGGSLDPIDALREAGVDMASPAPIQRAFDLLAGYVDRLEAFAG</sequence>
<keyword evidence="3 6" id="KW-0378">Hydrolase</keyword>
<dbReference type="EC" id="3.4.24.-" evidence="6"/>
<feature type="domain" description="Peptidase M3A/M3B catalytic" evidence="7">
    <location>
        <begin position="208"/>
        <end position="592"/>
    </location>
</feature>
<dbReference type="Pfam" id="PF08439">
    <property type="entry name" value="Peptidase_M3_N"/>
    <property type="match status" value="1"/>
</dbReference>
<accession>A0A6J4V2M3</accession>
<comment type="similarity">
    <text evidence="6">Belongs to the peptidase M3B family.</text>
</comment>
<dbReference type="InterPro" id="IPR004438">
    <property type="entry name" value="Peptidase_M3B"/>
</dbReference>
<dbReference type="AlphaFoldDB" id="A0A6J4V2M3"/>
<comment type="cofactor">
    <cofactor evidence="6">
        <name>Zn(2+)</name>
        <dbReference type="ChEBI" id="CHEBI:29105"/>
    </cofactor>
    <text evidence="6">Binds 1 zinc ion.</text>
</comment>